<proteinExistence type="predicted"/>
<keyword evidence="1" id="KW-0472">Membrane</keyword>
<keyword evidence="3" id="KW-1185">Reference proteome</keyword>
<evidence type="ECO:0000313" key="3">
    <source>
        <dbReference type="Proteomes" id="UP000308652"/>
    </source>
</evidence>
<accession>A0A5C3LU13</accession>
<dbReference type="EMBL" id="ML213617">
    <property type="protein sequence ID" value="TFK36047.1"/>
    <property type="molecule type" value="Genomic_DNA"/>
</dbReference>
<evidence type="ECO:0000256" key="1">
    <source>
        <dbReference type="SAM" id="Phobius"/>
    </source>
</evidence>
<name>A0A5C3LU13_9AGAR</name>
<reference evidence="2 3" key="1">
    <citation type="journal article" date="2019" name="Nat. Ecol. Evol.">
        <title>Megaphylogeny resolves global patterns of mushroom evolution.</title>
        <authorList>
            <person name="Varga T."/>
            <person name="Krizsan K."/>
            <person name="Foldi C."/>
            <person name="Dima B."/>
            <person name="Sanchez-Garcia M."/>
            <person name="Sanchez-Ramirez S."/>
            <person name="Szollosi G.J."/>
            <person name="Szarkandi J.G."/>
            <person name="Papp V."/>
            <person name="Albert L."/>
            <person name="Andreopoulos W."/>
            <person name="Angelini C."/>
            <person name="Antonin V."/>
            <person name="Barry K.W."/>
            <person name="Bougher N.L."/>
            <person name="Buchanan P."/>
            <person name="Buyck B."/>
            <person name="Bense V."/>
            <person name="Catcheside P."/>
            <person name="Chovatia M."/>
            <person name="Cooper J."/>
            <person name="Damon W."/>
            <person name="Desjardin D."/>
            <person name="Finy P."/>
            <person name="Geml J."/>
            <person name="Haridas S."/>
            <person name="Hughes K."/>
            <person name="Justo A."/>
            <person name="Karasinski D."/>
            <person name="Kautmanova I."/>
            <person name="Kiss B."/>
            <person name="Kocsube S."/>
            <person name="Kotiranta H."/>
            <person name="LaButti K.M."/>
            <person name="Lechner B.E."/>
            <person name="Liimatainen K."/>
            <person name="Lipzen A."/>
            <person name="Lukacs Z."/>
            <person name="Mihaltcheva S."/>
            <person name="Morgado L.N."/>
            <person name="Niskanen T."/>
            <person name="Noordeloos M.E."/>
            <person name="Ohm R.A."/>
            <person name="Ortiz-Santana B."/>
            <person name="Ovrebo C."/>
            <person name="Racz N."/>
            <person name="Riley R."/>
            <person name="Savchenko A."/>
            <person name="Shiryaev A."/>
            <person name="Soop K."/>
            <person name="Spirin V."/>
            <person name="Szebenyi C."/>
            <person name="Tomsovsky M."/>
            <person name="Tulloss R.E."/>
            <person name="Uehling J."/>
            <person name="Grigoriev I.V."/>
            <person name="Vagvolgyi C."/>
            <person name="Papp T."/>
            <person name="Martin F.M."/>
            <person name="Miettinen O."/>
            <person name="Hibbett D.S."/>
            <person name="Nagy L.G."/>
        </authorList>
    </citation>
    <scope>NUCLEOTIDE SEQUENCE [LARGE SCALE GENOMIC DNA]</scope>
    <source>
        <strain evidence="2 3">CBS 166.37</strain>
    </source>
</reference>
<dbReference type="AlphaFoldDB" id="A0A5C3LU13"/>
<dbReference type="Proteomes" id="UP000308652">
    <property type="component" value="Unassembled WGS sequence"/>
</dbReference>
<evidence type="ECO:0000313" key="2">
    <source>
        <dbReference type="EMBL" id="TFK36047.1"/>
    </source>
</evidence>
<keyword evidence="1" id="KW-1133">Transmembrane helix</keyword>
<organism evidence="2 3">
    <name type="scientific">Crucibulum laeve</name>
    <dbReference type="NCBI Taxonomy" id="68775"/>
    <lineage>
        <taxon>Eukaryota</taxon>
        <taxon>Fungi</taxon>
        <taxon>Dikarya</taxon>
        <taxon>Basidiomycota</taxon>
        <taxon>Agaricomycotina</taxon>
        <taxon>Agaricomycetes</taxon>
        <taxon>Agaricomycetidae</taxon>
        <taxon>Agaricales</taxon>
        <taxon>Agaricineae</taxon>
        <taxon>Nidulariaceae</taxon>
        <taxon>Crucibulum</taxon>
    </lineage>
</organism>
<sequence>MVSLPPLLLLSLCSVSVMVIVHVQTLTQAATFLAVPGTLLSFFTTYTVLKVICTLEMPRVREQ</sequence>
<gene>
    <name evidence="2" type="ORF">BDQ12DRAFT_263655</name>
</gene>
<protein>
    <submittedName>
        <fullName evidence="2">Uncharacterized protein</fullName>
    </submittedName>
</protein>
<feature type="transmembrane region" description="Helical" evidence="1">
    <location>
        <begin position="39"/>
        <end position="57"/>
    </location>
</feature>
<keyword evidence="1" id="KW-0812">Transmembrane</keyword>